<protein>
    <submittedName>
        <fullName evidence="1">Uncharacterized protein</fullName>
    </submittedName>
</protein>
<dbReference type="EMBL" id="CAJNYD010002586">
    <property type="protein sequence ID" value="CAF3434224.1"/>
    <property type="molecule type" value="Genomic_DNA"/>
</dbReference>
<evidence type="ECO:0000313" key="3">
    <source>
        <dbReference type="Proteomes" id="UP000663833"/>
    </source>
</evidence>
<proteinExistence type="predicted"/>
<accession>A0A818DEX8</accession>
<reference evidence="1" key="1">
    <citation type="submission" date="2021-02" db="EMBL/GenBank/DDBJ databases">
        <authorList>
            <person name="Nowell W R."/>
        </authorList>
    </citation>
    <scope>NUCLEOTIDE SEQUENCE</scope>
</reference>
<evidence type="ECO:0000313" key="2">
    <source>
        <dbReference type="EMBL" id="CAF4385364.1"/>
    </source>
</evidence>
<name>A0A818DEX8_9BILA</name>
<dbReference type="Proteomes" id="UP000663851">
    <property type="component" value="Unassembled WGS sequence"/>
</dbReference>
<gene>
    <name evidence="2" type="ORF">HFQ381_LOCUS19031</name>
    <name evidence="1" type="ORF">LUA448_LOCUS20622</name>
</gene>
<sequence length="84" mass="9522">MEEFYKSLDKHIESLNYKCQDKFSIKQLLYDEAYKAYVSAGLITPTEACNCNGKCSTKKCRCRAAKVQRGTKCHSSKTKPCSNV</sequence>
<dbReference type="Proteomes" id="UP000663833">
    <property type="component" value="Unassembled WGS sequence"/>
</dbReference>
<dbReference type="AlphaFoldDB" id="A0A818DEX8"/>
<comment type="caution">
    <text evidence="1">The sequence shown here is derived from an EMBL/GenBank/DDBJ whole genome shotgun (WGS) entry which is preliminary data.</text>
</comment>
<dbReference type="EMBL" id="CAJOBO010001512">
    <property type="protein sequence ID" value="CAF4385364.1"/>
    <property type="molecule type" value="Genomic_DNA"/>
</dbReference>
<evidence type="ECO:0000313" key="1">
    <source>
        <dbReference type="EMBL" id="CAF3434224.1"/>
    </source>
</evidence>
<organism evidence="1 3">
    <name type="scientific">Rotaria socialis</name>
    <dbReference type="NCBI Taxonomy" id="392032"/>
    <lineage>
        <taxon>Eukaryota</taxon>
        <taxon>Metazoa</taxon>
        <taxon>Spiralia</taxon>
        <taxon>Gnathifera</taxon>
        <taxon>Rotifera</taxon>
        <taxon>Eurotatoria</taxon>
        <taxon>Bdelloidea</taxon>
        <taxon>Philodinida</taxon>
        <taxon>Philodinidae</taxon>
        <taxon>Rotaria</taxon>
    </lineage>
</organism>